<dbReference type="OrthoDB" id="4350291at2"/>
<dbReference type="AlphaFoldDB" id="A0A4P6KFI4"/>
<reference evidence="3 4" key="1">
    <citation type="submission" date="2019-02" db="EMBL/GenBank/DDBJ databases">
        <authorList>
            <person name="Sun L."/>
            <person name="Pan D."/>
            <person name="Wu X."/>
        </authorList>
    </citation>
    <scope>NUCLEOTIDE SEQUENCE [LARGE SCALE GENOMIC DNA]</scope>
    <source>
        <strain evidence="3 4">JW-1</strain>
    </source>
</reference>
<dbReference type="EMBL" id="CP035806">
    <property type="protein sequence ID" value="QBE48930.1"/>
    <property type="molecule type" value="Genomic_DNA"/>
</dbReference>
<keyword evidence="2" id="KW-1133">Transmembrane helix</keyword>
<name>A0A4P6KFI4_9MICO</name>
<protein>
    <recommendedName>
        <fullName evidence="5">Integral membrane protein</fullName>
    </recommendedName>
</protein>
<feature type="transmembrane region" description="Helical" evidence="2">
    <location>
        <begin position="44"/>
        <end position="67"/>
    </location>
</feature>
<gene>
    <name evidence="3" type="ORF">EVS81_08845</name>
</gene>
<keyword evidence="4" id="KW-1185">Reference proteome</keyword>
<evidence type="ECO:0000256" key="1">
    <source>
        <dbReference type="SAM" id="Coils"/>
    </source>
</evidence>
<sequence length="452" mass="47314">MQNQQEIEALQAYVVELEERNRALQEAAERAPARSGRGRGRARTAVALVLVLVSVILAPVAVLGTWARLQLVDTDRFVQTFAPLAEQPEVQSFVTAQVVEGIEQNVDIDGMVGEVFDGISELDLPPRALAGLSLLEGPAAEGIRSLLGTGVERVVASPQFAQLWETALRETHSRAIAVIQGDPNTALQLSDDGTLSLELDTVIREVKEVLVQQGLGFAANIPEIERSIPLLTADSLILVRTLYQVAVAAGYWLPWGVLALLVAGVAVARNRTRAIAWAGAGLAVSFLLLAGGLGIGKQFFVGAVSPGVMPAATARVLFEQLTMLISSTLLALVALSLFVGVGGWLAGRSRAARAIRGAAESGFTAARSAADRRGIGTGGFGRAVERWRSAIIVATVGVGVLVLFLNRPISMGGVIGTLIVVLVVLLLVELVRRPGAAEPAAAGDEMEGAGAG</sequence>
<feature type="transmembrane region" description="Helical" evidence="2">
    <location>
        <begin position="387"/>
        <end position="405"/>
    </location>
</feature>
<feature type="transmembrane region" description="Helical" evidence="2">
    <location>
        <begin position="321"/>
        <end position="346"/>
    </location>
</feature>
<dbReference type="Proteomes" id="UP000289260">
    <property type="component" value="Chromosome"/>
</dbReference>
<dbReference type="RefSeq" id="WP_130110065.1">
    <property type="nucleotide sequence ID" value="NZ_CP035806.1"/>
</dbReference>
<keyword evidence="2" id="KW-0812">Transmembrane</keyword>
<evidence type="ECO:0000313" key="3">
    <source>
        <dbReference type="EMBL" id="QBE48930.1"/>
    </source>
</evidence>
<keyword evidence="1" id="KW-0175">Coiled coil</keyword>
<proteinExistence type="predicted"/>
<evidence type="ECO:0000256" key="2">
    <source>
        <dbReference type="SAM" id="Phobius"/>
    </source>
</evidence>
<feature type="transmembrane region" description="Helical" evidence="2">
    <location>
        <begin position="249"/>
        <end position="268"/>
    </location>
</feature>
<feature type="transmembrane region" description="Helical" evidence="2">
    <location>
        <begin position="411"/>
        <end position="431"/>
    </location>
</feature>
<organism evidence="3 4">
    <name type="scientific">Leucobacter triazinivorans</name>
    <dbReference type="NCBI Taxonomy" id="1784719"/>
    <lineage>
        <taxon>Bacteria</taxon>
        <taxon>Bacillati</taxon>
        <taxon>Actinomycetota</taxon>
        <taxon>Actinomycetes</taxon>
        <taxon>Micrococcales</taxon>
        <taxon>Microbacteriaceae</taxon>
        <taxon>Leucobacter</taxon>
    </lineage>
</organism>
<keyword evidence="2" id="KW-0472">Membrane</keyword>
<feature type="transmembrane region" description="Helical" evidence="2">
    <location>
        <begin position="275"/>
        <end position="301"/>
    </location>
</feature>
<evidence type="ECO:0000313" key="4">
    <source>
        <dbReference type="Proteomes" id="UP000289260"/>
    </source>
</evidence>
<feature type="coiled-coil region" evidence="1">
    <location>
        <begin position="7"/>
        <end position="34"/>
    </location>
</feature>
<evidence type="ECO:0008006" key="5">
    <source>
        <dbReference type="Google" id="ProtNLM"/>
    </source>
</evidence>
<accession>A0A4P6KFI4</accession>
<dbReference type="KEGG" id="ltr:EVS81_08845"/>